<dbReference type="GO" id="GO:0004364">
    <property type="term" value="F:glutathione transferase activity"/>
    <property type="evidence" value="ECO:0007669"/>
    <property type="project" value="TreeGrafter"/>
</dbReference>
<dbReference type="PROSITE" id="PS50404">
    <property type="entry name" value="GST_NTER"/>
    <property type="match status" value="1"/>
</dbReference>
<dbReference type="SFLD" id="SFLDS00019">
    <property type="entry name" value="Glutathione_Transferase_(cytos"/>
    <property type="match status" value="1"/>
</dbReference>
<organism evidence="4 5">
    <name type="scientific">Lentibacter algarum</name>
    <dbReference type="NCBI Taxonomy" id="576131"/>
    <lineage>
        <taxon>Bacteria</taxon>
        <taxon>Pseudomonadati</taxon>
        <taxon>Pseudomonadota</taxon>
        <taxon>Alphaproteobacteria</taxon>
        <taxon>Rhodobacterales</taxon>
        <taxon>Roseobacteraceae</taxon>
        <taxon>Lentibacter</taxon>
    </lineage>
</organism>
<dbReference type="InterPro" id="IPR005955">
    <property type="entry name" value="GST_Zeta"/>
</dbReference>
<accession>A0A1H3LUC2</accession>
<gene>
    <name evidence="4" type="ORF">SAMN05444486_103167</name>
</gene>
<dbReference type="SUPFAM" id="SSF52833">
    <property type="entry name" value="Thioredoxin-like"/>
    <property type="match status" value="1"/>
</dbReference>
<dbReference type="EMBL" id="FNPR01000003">
    <property type="protein sequence ID" value="SDY67956.1"/>
    <property type="molecule type" value="Genomic_DNA"/>
</dbReference>
<dbReference type="GO" id="GO:0006559">
    <property type="term" value="P:L-phenylalanine catabolic process"/>
    <property type="evidence" value="ECO:0007669"/>
    <property type="project" value="TreeGrafter"/>
</dbReference>
<dbReference type="Pfam" id="PF13410">
    <property type="entry name" value="GST_C_2"/>
    <property type="match status" value="1"/>
</dbReference>
<dbReference type="GO" id="GO:0006749">
    <property type="term" value="P:glutathione metabolic process"/>
    <property type="evidence" value="ECO:0007669"/>
    <property type="project" value="TreeGrafter"/>
</dbReference>
<feature type="domain" description="GST N-terminal" evidence="2">
    <location>
        <begin position="1"/>
        <end position="81"/>
    </location>
</feature>
<dbReference type="GeneID" id="78125122"/>
<dbReference type="Proteomes" id="UP000199026">
    <property type="component" value="Unassembled WGS sequence"/>
</dbReference>
<dbReference type="InterPro" id="IPR040079">
    <property type="entry name" value="Glutathione_S-Trfase"/>
</dbReference>
<dbReference type="AlphaFoldDB" id="A0A1H3LUC2"/>
<dbReference type="GO" id="GO:0005737">
    <property type="term" value="C:cytoplasm"/>
    <property type="evidence" value="ECO:0007669"/>
    <property type="project" value="InterPro"/>
</dbReference>
<dbReference type="PANTHER" id="PTHR42673">
    <property type="entry name" value="MALEYLACETOACETATE ISOMERASE"/>
    <property type="match status" value="1"/>
</dbReference>
<evidence type="ECO:0000313" key="4">
    <source>
        <dbReference type="EMBL" id="SDY67956.1"/>
    </source>
</evidence>
<dbReference type="Pfam" id="PF13409">
    <property type="entry name" value="GST_N_2"/>
    <property type="match status" value="1"/>
</dbReference>
<dbReference type="GO" id="GO:0016034">
    <property type="term" value="F:maleylacetoacetate isomerase activity"/>
    <property type="evidence" value="ECO:0007669"/>
    <property type="project" value="TreeGrafter"/>
</dbReference>
<dbReference type="InterPro" id="IPR034333">
    <property type="entry name" value="GST_Zeta_N"/>
</dbReference>
<dbReference type="InterPro" id="IPR036249">
    <property type="entry name" value="Thioredoxin-like_sf"/>
</dbReference>
<comment type="similarity">
    <text evidence="1">Belongs to the GST superfamily. Zeta family.</text>
</comment>
<evidence type="ECO:0000256" key="1">
    <source>
        <dbReference type="ARBA" id="ARBA00010007"/>
    </source>
</evidence>
<dbReference type="InterPro" id="IPR004045">
    <property type="entry name" value="Glutathione_S-Trfase_N"/>
</dbReference>
<dbReference type="SUPFAM" id="SSF47616">
    <property type="entry name" value="GST C-terminal domain-like"/>
    <property type="match status" value="1"/>
</dbReference>
<dbReference type="PROSITE" id="PS50405">
    <property type="entry name" value="GST_CTER"/>
    <property type="match status" value="1"/>
</dbReference>
<dbReference type="RefSeq" id="WP_089892127.1">
    <property type="nucleotide sequence ID" value="NZ_CALJFH010000013.1"/>
</dbReference>
<dbReference type="Gene3D" id="3.40.30.10">
    <property type="entry name" value="Glutaredoxin"/>
    <property type="match status" value="1"/>
</dbReference>
<dbReference type="OrthoDB" id="509852at2"/>
<name>A0A1H3LUC2_9RHOB</name>
<dbReference type="CDD" id="cd03042">
    <property type="entry name" value="GST_N_Zeta"/>
    <property type="match status" value="1"/>
</dbReference>
<dbReference type="InterPro" id="IPR010987">
    <property type="entry name" value="Glutathione-S-Trfase_C-like"/>
</dbReference>
<dbReference type="CDD" id="cd03191">
    <property type="entry name" value="GST_C_Zeta"/>
    <property type="match status" value="1"/>
</dbReference>
<dbReference type="STRING" id="576131.SAMN05444486_103167"/>
<evidence type="ECO:0000259" key="3">
    <source>
        <dbReference type="PROSITE" id="PS50405"/>
    </source>
</evidence>
<protein>
    <submittedName>
        <fullName evidence="4">Maleylacetoacetate isomerase</fullName>
    </submittedName>
</protein>
<keyword evidence="5" id="KW-1185">Reference proteome</keyword>
<sequence>MEFYGYFRSSSSYRCRIAFNLKGVEPHFRPVHLKNGAQHDPAFKALNPQGLLPALVTDEGDVLIQSLAILEWLDETHPNTPILSKNPVTRAKERGFAQVIACEVHPLQNLRVLKYLTGDLGLDEAAKDAWLARWLRDGLEACEGLLAQRDEQSEFCFGDTPGLADICLVPQVFSAERFGIPYADLPHISAVYAACQSLSAFDKAAPKNQPDFEA</sequence>
<reference evidence="4 5" key="1">
    <citation type="submission" date="2016-10" db="EMBL/GenBank/DDBJ databases">
        <authorList>
            <person name="de Groot N.N."/>
        </authorList>
    </citation>
    <scope>NUCLEOTIDE SEQUENCE [LARGE SCALE GENOMIC DNA]</scope>
    <source>
        <strain evidence="4 5">DSM 24677</strain>
    </source>
</reference>
<evidence type="ECO:0000313" key="5">
    <source>
        <dbReference type="Proteomes" id="UP000199026"/>
    </source>
</evidence>
<dbReference type="NCBIfam" id="TIGR01262">
    <property type="entry name" value="maiA"/>
    <property type="match status" value="1"/>
</dbReference>
<dbReference type="InterPro" id="IPR034330">
    <property type="entry name" value="GST_Zeta_C"/>
</dbReference>
<dbReference type="SFLD" id="SFLDG00358">
    <property type="entry name" value="Main_(cytGST)"/>
    <property type="match status" value="1"/>
</dbReference>
<dbReference type="Gene3D" id="1.20.1050.10">
    <property type="match status" value="1"/>
</dbReference>
<dbReference type="InterPro" id="IPR036282">
    <property type="entry name" value="Glutathione-S-Trfase_C_sf"/>
</dbReference>
<feature type="domain" description="GST C-terminal" evidence="3">
    <location>
        <begin position="86"/>
        <end position="214"/>
    </location>
</feature>
<evidence type="ECO:0000259" key="2">
    <source>
        <dbReference type="PROSITE" id="PS50404"/>
    </source>
</evidence>
<dbReference type="PANTHER" id="PTHR42673:SF4">
    <property type="entry name" value="MALEYLACETOACETATE ISOMERASE"/>
    <property type="match status" value="1"/>
</dbReference>
<proteinExistence type="inferred from homology"/>
<keyword evidence="4" id="KW-0413">Isomerase</keyword>